<name>A0AAX3I9K6_9PSED</name>
<dbReference type="Pfam" id="PF00078">
    <property type="entry name" value="RVT_1"/>
    <property type="match status" value="1"/>
</dbReference>
<proteinExistence type="predicted"/>
<feature type="domain" description="Reverse transcriptase" evidence="1">
    <location>
        <begin position="1"/>
        <end position="243"/>
    </location>
</feature>
<dbReference type="AlphaFoldDB" id="A0AAX3I9K6"/>
<dbReference type="GO" id="GO:0003964">
    <property type="term" value="F:RNA-directed DNA polymerase activity"/>
    <property type="evidence" value="ECO:0007669"/>
    <property type="project" value="UniProtKB-KW"/>
</dbReference>
<dbReference type="Proteomes" id="UP000306562">
    <property type="component" value="Chromosome"/>
</dbReference>
<dbReference type="CDD" id="cd01646">
    <property type="entry name" value="RT_Bac_retron_I"/>
    <property type="match status" value="1"/>
</dbReference>
<gene>
    <name evidence="2" type="ORF">NCTC10696_03767</name>
</gene>
<evidence type="ECO:0000313" key="2">
    <source>
        <dbReference type="EMBL" id="VTR02135.1"/>
    </source>
</evidence>
<dbReference type="InterPro" id="IPR000477">
    <property type="entry name" value="RT_dom"/>
</dbReference>
<dbReference type="SUPFAM" id="SSF56672">
    <property type="entry name" value="DNA/RNA polymerases"/>
    <property type="match status" value="1"/>
</dbReference>
<keyword evidence="2" id="KW-0695">RNA-directed DNA polymerase</keyword>
<dbReference type="EMBL" id="LR590482">
    <property type="protein sequence ID" value="VTR02135.1"/>
    <property type="molecule type" value="Genomic_DNA"/>
</dbReference>
<dbReference type="PROSITE" id="PS50878">
    <property type="entry name" value="RT_POL"/>
    <property type="match status" value="1"/>
</dbReference>
<protein>
    <submittedName>
        <fullName evidence="2">Retron-type reverse transcriptase</fullName>
    </submittedName>
</protein>
<organism evidence="2 3">
    <name type="scientific">Pseudomonas synxantha</name>
    <dbReference type="NCBI Taxonomy" id="47883"/>
    <lineage>
        <taxon>Bacteria</taxon>
        <taxon>Pseudomonadati</taxon>
        <taxon>Pseudomonadota</taxon>
        <taxon>Gammaproteobacteria</taxon>
        <taxon>Pseudomonadales</taxon>
        <taxon>Pseudomonadaceae</taxon>
        <taxon>Pseudomonas</taxon>
    </lineage>
</organism>
<evidence type="ECO:0000259" key="1">
    <source>
        <dbReference type="PROSITE" id="PS50878"/>
    </source>
</evidence>
<dbReference type="InterPro" id="IPR043502">
    <property type="entry name" value="DNA/RNA_pol_sf"/>
</dbReference>
<sequence length="494" mass="55529">MSAAVARGGKEFAVHKFNEVSFFSERLLTPAGPAGFRVTTKIHPFWNFYFNALGAAIAERHEPHRSDRAHSYRFSDVGPSFFDASQSWRKFKERTLEDCLSAPANAVVVQTDVSSFYEHIYHHRIQNFIDELFPDSPTISVQVDRMLSSFASGRSFGLPVGGQCSRVLAELLMSKIDQRLTDEGVVWRRYVDDFVLVAENQNSAYRVLAVLSHALADYGLSLNKTKTSFLAVPHYVELVKVQLGGDDEQSNALRAIDLRFDPYSDTAEADYEELKAAVQHLDVMRLVGGELEKSQPDNFIVTQVSRTLRLLAPPIALEVCTALLTGVNMHSFRASFSKILRGVSQLRDEPEYVTIHEAVDNLLDSVPLHSSHLLSVDSNCLHYLRALRFRRTDARAKYVASLYASGHTETVGRACIDCWRSWKDRDRFIALRSRWATCGAGEQRMVWLAATEFGDDGAYMKKQLRASVLSAWGLGFDSGGTDQFASAYVRWCEQ</sequence>
<keyword evidence="2" id="KW-0548">Nucleotidyltransferase</keyword>
<reference evidence="2 3" key="1">
    <citation type="submission" date="2019-05" db="EMBL/GenBank/DDBJ databases">
        <authorList>
            <consortium name="Pathogen Informatics"/>
        </authorList>
    </citation>
    <scope>NUCLEOTIDE SEQUENCE [LARGE SCALE GENOMIC DNA]</scope>
    <source>
        <strain evidence="2 3">NCTC10696</strain>
    </source>
</reference>
<accession>A0AAX3I9K6</accession>
<evidence type="ECO:0000313" key="3">
    <source>
        <dbReference type="Proteomes" id="UP000306562"/>
    </source>
</evidence>
<keyword evidence="2" id="KW-0808">Transferase</keyword>